<evidence type="ECO:0000256" key="2">
    <source>
        <dbReference type="SAM" id="Phobius"/>
    </source>
</evidence>
<dbReference type="Pfam" id="PF13855">
    <property type="entry name" value="LRR_8"/>
    <property type="match status" value="1"/>
</dbReference>
<feature type="region of interest" description="Disordered" evidence="1">
    <location>
        <begin position="254"/>
        <end position="317"/>
    </location>
</feature>
<dbReference type="Gene3D" id="3.80.10.10">
    <property type="entry name" value="Ribonuclease Inhibitor"/>
    <property type="match status" value="1"/>
</dbReference>
<dbReference type="SUPFAM" id="SSF52058">
    <property type="entry name" value="L domain-like"/>
    <property type="match status" value="1"/>
</dbReference>
<organism>
    <name type="scientific">Branchiostoma floridae</name>
    <name type="common">Florida lancelet</name>
    <name type="synonym">Amphioxus</name>
    <dbReference type="NCBI Taxonomy" id="7739"/>
    <lineage>
        <taxon>Eukaryota</taxon>
        <taxon>Metazoa</taxon>
        <taxon>Chordata</taxon>
        <taxon>Cephalochordata</taxon>
        <taxon>Leptocardii</taxon>
        <taxon>Amphioxiformes</taxon>
        <taxon>Branchiostomatidae</taxon>
        <taxon>Branchiostoma</taxon>
    </lineage>
</organism>
<feature type="compositionally biased region" description="Polar residues" evidence="1">
    <location>
        <begin position="290"/>
        <end position="300"/>
    </location>
</feature>
<evidence type="ECO:0008006" key="4">
    <source>
        <dbReference type="Google" id="ProtNLM"/>
    </source>
</evidence>
<feature type="transmembrane region" description="Helical" evidence="2">
    <location>
        <begin position="150"/>
        <end position="172"/>
    </location>
</feature>
<gene>
    <name evidence="3" type="ORF">BRAFLDRAFT_88620</name>
</gene>
<keyword evidence="2" id="KW-0812">Transmembrane</keyword>
<protein>
    <recommendedName>
        <fullName evidence="4">Ig-like domain-containing protein</fullName>
    </recommendedName>
</protein>
<keyword evidence="2" id="KW-0472">Membrane</keyword>
<feature type="region of interest" description="Disordered" evidence="1">
    <location>
        <begin position="339"/>
        <end position="361"/>
    </location>
</feature>
<evidence type="ECO:0000313" key="3">
    <source>
        <dbReference type="EMBL" id="EEN60341.1"/>
    </source>
</evidence>
<proteinExistence type="predicted"/>
<reference evidence="3" key="1">
    <citation type="journal article" date="2008" name="Nature">
        <title>The amphioxus genome and the evolution of the chordate karyotype.</title>
        <authorList>
            <consortium name="US DOE Joint Genome Institute (JGI-PGF)"/>
            <person name="Putnam N.H."/>
            <person name="Butts T."/>
            <person name="Ferrier D.E.K."/>
            <person name="Furlong R.F."/>
            <person name="Hellsten U."/>
            <person name="Kawashima T."/>
            <person name="Robinson-Rechavi M."/>
            <person name="Shoguchi E."/>
            <person name="Terry A."/>
            <person name="Yu J.-K."/>
            <person name="Benito-Gutierrez E.L."/>
            <person name="Dubchak I."/>
            <person name="Garcia-Fernandez J."/>
            <person name="Gibson-Brown J.J."/>
            <person name="Grigoriev I.V."/>
            <person name="Horton A.C."/>
            <person name="de Jong P.J."/>
            <person name="Jurka J."/>
            <person name="Kapitonov V.V."/>
            <person name="Kohara Y."/>
            <person name="Kuroki Y."/>
            <person name="Lindquist E."/>
            <person name="Lucas S."/>
            <person name="Osoegawa K."/>
            <person name="Pennacchio L.A."/>
            <person name="Salamov A.A."/>
            <person name="Satou Y."/>
            <person name="Sauka-Spengler T."/>
            <person name="Schmutz J."/>
            <person name="Shin-I T."/>
            <person name="Toyoda A."/>
            <person name="Bronner-Fraser M."/>
            <person name="Fujiyama A."/>
            <person name="Holland L.Z."/>
            <person name="Holland P.W.H."/>
            <person name="Satoh N."/>
            <person name="Rokhsar D.S."/>
        </authorList>
    </citation>
    <scope>NUCLEOTIDE SEQUENCE [LARGE SCALE GENOMIC DNA]</scope>
    <source>
        <strain evidence="3">S238N-H82</strain>
        <tissue evidence="3">Testes</tissue>
    </source>
</reference>
<dbReference type="AlphaFoldDB" id="C3YHA5"/>
<dbReference type="EMBL" id="GG666513">
    <property type="protein sequence ID" value="EEN60341.1"/>
    <property type="molecule type" value="Genomic_DNA"/>
</dbReference>
<keyword evidence="2" id="KW-1133">Transmembrane helix</keyword>
<name>C3YHA5_BRAFL</name>
<dbReference type="InterPro" id="IPR001611">
    <property type="entry name" value="Leu-rich_rpt"/>
</dbReference>
<dbReference type="eggNOG" id="ENOG502TD3P">
    <property type="taxonomic scope" value="Eukaryota"/>
</dbReference>
<accession>C3YHA5</accession>
<dbReference type="InParanoid" id="C3YHA5"/>
<evidence type="ECO:0000256" key="1">
    <source>
        <dbReference type="SAM" id="MobiDB-lite"/>
    </source>
</evidence>
<sequence length="464" mass="49972">MTDLILSNNFISVVSENAFCGLESLEFLELSGNRISVFPKQAIKWIPRRTSVKSNREPFAVDNFAAKDSGVYTCVVDTGSIQIKYDVILCMIPKPKTKKKHPSNLQTVPVKNNTNICVTPQNQSLIPSGSSDQNLCFPATNNTQRQKAAYIVPITVANILMAMLLAAVFYCLKQRAARNTAAAAMQVGLQAMAVRNPVNAMVDVEEEAITNFPQSLQCDETQSATEATGTQSQYVTEPVTTQTAEAEIHIYSNDDTSTCSDEDEEAQHHQYASAAPPPVPDDDDDDGNPGQETTGYSTEMVQEDDSTSQIESGDDHKPYGIAAANVVYQATAVHHSLSHGNPTAVQQSLSHGNPTTVQQSLSYDNPTAARQSLSYGNPTAVQQSLSHDYPTTVQQSLSYDNSTAARQSLSYDNPAANYSVANANDVEMDSHLPTNTLYGQQSASACPAEAAVNPLYGKGLASAQ</sequence>
<dbReference type="InterPro" id="IPR032675">
    <property type="entry name" value="LRR_dom_sf"/>
</dbReference>